<dbReference type="OrthoDB" id="239739at2759"/>
<feature type="domain" description="RanBP2-type" evidence="6">
    <location>
        <begin position="1077"/>
        <end position="1106"/>
    </location>
</feature>
<dbReference type="PROSITE" id="PS01358">
    <property type="entry name" value="ZF_RANBP2_1"/>
    <property type="match status" value="1"/>
</dbReference>
<keyword evidence="8" id="KW-1185">Reference proteome</keyword>
<keyword evidence="3" id="KW-0862">Zinc</keyword>
<dbReference type="RefSeq" id="XP_028886162.1">
    <property type="nucleotide sequence ID" value="XM_029022504.1"/>
</dbReference>
<evidence type="ECO:0000256" key="5">
    <source>
        <dbReference type="SAM" id="MobiDB-lite"/>
    </source>
</evidence>
<feature type="compositionally biased region" description="Basic and acidic residues" evidence="5">
    <location>
        <begin position="113"/>
        <end position="125"/>
    </location>
</feature>
<dbReference type="PROSITE" id="PS50199">
    <property type="entry name" value="ZF_RANBP2_2"/>
    <property type="match status" value="1"/>
</dbReference>
<organism evidence="7 8">
    <name type="scientific">Trypanosoma theileri</name>
    <dbReference type="NCBI Taxonomy" id="67003"/>
    <lineage>
        <taxon>Eukaryota</taxon>
        <taxon>Discoba</taxon>
        <taxon>Euglenozoa</taxon>
        <taxon>Kinetoplastea</taxon>
        <taxon>Metakinetoplastina</taxon>
        <taxon>Trypanosomatida</taxon>
        <taxon>Trypanosomatidae</taxon>
        <taxon>Trypanosoma</taxon>
    </lineage>
</organism>
<evidence type="ECO:0000256" key="2">
    <source>
        <dbReference type="ARBA" id="ARBA00022771"/>
    </source>
</evidence>
<dbReference type="GeneID" id="39982284"/>
<evidence type="ECO:0000256" key="3">
    <source>
        <dbReference type="ARBA" id="ARBA00022833"/>
    </source>
</evidence>
<dbReference type="Proteomes" id="UP000192257">
    <property type="component" value="Unassembled WGS sequence"/>
</dbReference>
<dbReference type="AlphaFoldDB" id="A0A1X0P577"/>
<reference evidence="7 8" key="1">
    <citation type="submission" date="2017-03" db="EMBL/GenBank/DDBJ databases">
        <title>An alternative strategy for trypanosome survival in the mammalian bloodstream revealed through genome and transcriptome analysis of the ubiquitous bovine parasite Trypanosoma (Megatrypanum) theileri.</title>
        <authorList>
            <person name="Kelly S."/>
            <person name="Ivens A."/>
            <person name="Mott A."/>
            <person name="O'Neill E."/>
            <person name="Emms D."/>
            <person name="Macleod O."/>
            <person name="Voorheis P."/>
            <person name="Matthews J."/>
            <person name="Matthews K."/>
            <person name="Carrington M."/>
        </authorList>
    </citation>
    <scope>NUCLEOTIDE SEQUENCE [LARGE SCALE GENOMIC DNA]</scope>
    <source>
        <strain evidence="7">Edinburgh</strain>
    </source>
</reference>
<evidence type="ECO:0000313" key="7">
    <source>
        <dbReference type="EMBL" id="ORC92096.1"/>
    </source>
</evidence>
<gene>
    <name evidence="7" type="ORF">TM35_000043100</name>
</gene>
<evidence type="ECO:0000313" key="8">
    <source>
        <dbReference type="Proteomes" id="UP000192257"/>
    </source>
</evidence>
<evidence type="ECO:0000256" key="1">
    <source>
        <dbReference type="ARBA" id="ARBA00022723"/>
    </source>
</evidence>
<protein>
    <recommendedName>
        <fullName evidence="6">RanBP2-type domain-containing protein</fullName>
    </recommendedName>
</protein>
<dbReference type="VEuPathDB" id="TriTrypDB:TM35_000043100"/>
<name>A0A1X0P577_9TRYP</name>
<evidence type="ECO:0000259" key="6">
    <source>
        <dbReference type="PROSITE" id="PS50199"/>
    </source>
</evidence>
<keyword evidence="2 4" id="KW-0863">Zinc-finger</keyword>
<dbReference type="InterPro" id="IPR001876">
    <property type="entry name" value="Znf_RanBP2"/>
</dbReference>
<comment type="caution">
    <text evidence="7">The sequence shown here is derived from an EMBL/GenBank/DDBJ whole genome shotgun (WGS) entry which is preliminary data.</text>
</comment>
<accession>A0A1X0P577</accession>
<proteinExistence type="predicted"/>
<dbReference type="SMART" id="SM00547">
    <property type="entry name" value="ZnF_RBZ"/>
    <property type="match status" value="2"/>
</dbReference>
<dbReference type="EMBL" id="NBCO01000004">
    <property type="protein sequence ID" value="ORC92096.1"/>
    <property type="molecule type" value="Genomic_DNA"/>
</dbReference>
<evidence type="ECO:0000256" key="4">
    <source>
        <dbReference type="PROSITE-ProRule" id="PRU00322"/>
    </source>
</evidence>
<sequence length="1152" mass="130846">MRLPSSRVHTVSNIMQRRKGVFRQSEMMIPQHLLLSLGMDVVPSESFADSLRSVLQEDLPPFLALKVLGLCWTSWKINILTTGKIHLQQGETTDDTVAFEALLTASEEALRLDGQRKSHDNNERSTRKRNSRRRDTVSVAVVSYFGYHYIVEHMLRSCGDRLNLKTVVSLLKYAVTVEETEGAVLEKLVELLTSFAKHDVIIYENSLRNVLSVSLPIHVAPVVLSVLKRQYVNTEIIKLCLHYVAVVVRGKRIGTLSVETVMGKYHECAVEAFRWLLKKPNSHHGELHIQVMSCLKHAPVFLLCEVYSIMEQNKFVTPSVQCKFLANCGIAIAASNSLSYAYAEVIIRAFKNLAKSGRETMHIEEGLVHGSAVLIALHREELVRNIYNIFPTLRETSHSVMAYVRNKDVIRSNEALLRLAQSREEGWINIPLPVMQTIYDVCMLVGRCGNHHNILPLYRALVSFHNPGMIVSQCIEYILAGICNRISHLGKVFPKETPPRTVLEYIIPLLRTTLMYLGDDFNTDMILEILETSVMVRCFAVPLTASIIWTFQKSSSLALKELFSRVNASTNNIPFLNYYTLCYARDQGEYETVEHLATVWHCDSTVILKRQSTLSPSYKLWKCAGCGRLNSDRFNYCVCAVLRNGFIFCANCGYAQDERWGCCQSCGEKIIIKDGSITTAIVRRSWTCEECGANNPARQISTCFRCKAFCGPVAKVAKELKKTKELKELKSCHCSTNTLESSEKENKKGIMHYCRKCGWFRESWAASNSLVWRCEGCGELRSSLDRICPNCPQVDCLPFAIVRNINDLPYCFKCKIQLENPFAENCQHCDGIISEGKVEMGIIHSNDTNVILRCSQCGIVTRGSTSDHCEGCGQSKQSSELLQVDFRHCEGCGKDIEPFRIEAICIHCALFLPPVSKEGWSTAVVSETMKVLIQLLDRNIECNNLAELFQYFLHSFQTEMELEVMKNTRMTVMETLGKLQTHLYPLVRNNPKSRRVIALARQILEYIDTQCGIINTTHFSLNECHQCLGTHSEELCVYYKELWVCEVCGAESENNDICRYVCHNCLSLRPCVRLLCPTAVWECRSCQRCNVEFEKYCIVCGAAREEEEEEEEEEKQGKEEDFYSKSEVLPFLPAKCRICDRVHLEVSCPHCV</sequence>
<feature type="region of interest" description="Disordered" evidence="5">
    <location>
        <begin position="113"/>
        <end position="134"/>
    </location>
</feature>
<keyword evidence="1" id="KW-0479">Metal-binding</keyword>
<dbReference type="GO" id="GO:0008270">
    <property type="term" value="F:zinc ion binding"/>
    <property type="evidence" value="ECO:0007669"/>
    <property type="project" value="UniProtKB-KW"/>
</dbReference>